<feature type="compositionally biased region" description="Basic and acidic residues" evidence="1">
    <location>
        <begin position="288"/>
        <end position="317"/>
    </location>
</feature>
<feature type="region of interest" description="Disordered" evidence="1">
    <location>
        <begin position="56"/>
        <end position="167"/>
    </location>
</feature>
<gene>
    <name evidence="2" type="ORF">BTUL_0193g00180</name>
</gene>
<evidence type="ECO:0000256" key="1">
    <source>
        <dbReference type="SAM" id="MobiDB-lite"/>
    </source>
</evidence>
<feature type="region of interest" description="Disordered" evidence="1">
    <location>
        <begin position="1"/>
        <end position="44"/>
    </location>
</feature>
<organism evidence="2 3">
    <name type="scientific">Botrytis tulipae</name>
    <dbReference type="NCBI Taxonomy" id="87230"/>
    <lineage>
        <taxon>Eukaryota</taxon>
        <taxon>Fungi</taxon>
        <taxon>Dikarya</taxon>
        <taxon>Ascomycota</taxon>
        <taxon>Pezizomycotina</taxon>
        <taxon>Leotiomycetes</taxon>
        <taxon>Helotiales</taxon>
        <taxon>Sclerotiniaceae</taxon>
        <taxon>Botrytis</taxon>
    </lineage>
</organism>
<proteinExistence type="predicted"/>
<reference evidence="2 3" key="1">
    <citation type="submission" date="2017-12" db="EMBL/GenBank/DDBJ databases">
        <title>Comparative genomics of Botrytis spp.</title>
        <authorList>
            <person name="Valero-Jimenez C.A."/>
            <person name="Tapia P."/>
            <person name="Veloso J."/>
            <person name="Silva-Moreno E."/>
            <person name="Staats M."/>
            <person name="Valdes J.H."/>
            <person name="Van Kan J.A.L."/>
        </authorList>
    </citation>
    <scope>NUCLEOTIDE SEQUENCE [LARGE SCALE GENOMIC DNA]</scope>
    <source>
        <strain evidence="2 3">Bt9001</strain>
    </source>
</reference>
<keyword evidence="3" id="KW-1185">Reference proteome</keyword>
<dbReference type="Proteomes" id="UP000297777">
    <property type="component" value="Unassembled WGS sequence"/>
</dbReference>
<feature type="region of interest" description="Disordered" evidence="1">
    <location>
        <begin position="200"/>
        <end position="357"/>
    </location>
</feature>
<accession>A0A4Z1E9E1</accession>
<feature type="compositionally biased region" description="Low complexity" evidence="1">
    <location>
        <begin position="109"/>
        <end position="129"/>
    </location>
</feature>
<feature type="compositionally biased region" description="Polar residues" evidence="1">
    <location>
        <begin position="14"/>
        <end position="44"/>
    </location>
</feature>
<evidence type="ECO:0000313" key="2">
    <source>
        <dbReference type="EMBL" id="TGO08766.1"/>
    </source>
</evidence>
<feature type="compositionally biased region" description="Basic and acidic residues" evidence="1">
    <location>
        <begin position="213"/>
        <end position="222"/>
    </location>
</feature>
<feature type="compositionally biased region" description="Polar residues" evidence="1">
    <location>
        <begin position="341"/>
        <end position="357"/>
    </location>
</feature>
<feature type="compositionally biased region" description="Basic residues" evidence="1">
    <location>
        <begin position="1"/>
        <end position="10"/>
    </location>
</feature>
<comment type="caution">
    <text evidence="2">The sequence shown here is derived from an EMBL/GenBank/DDBJ whole genome shotgun (WGS) entry which is preliminary data.</text>
</comment>
<feature type="compositionally biased region" description="Pro residues" evidence="1">
    <location>
        <begin position="229"/>
        <end position="240"/>
    </location>
</feature>
<evidence type="ECO:0000313" key="3">
    <source>
        <dbReference type="Proteomes" id="UP000297777"/>
    </source>
</evidence>
<feature type="compositionally biased region" description="Basic and acidic residues" evidence="1">
    <location>
        <begin position="143"/>
        <end position="158"/>
    </location>
</feature>
<dbReference type="OrthoDB" id="3560933at2759"/>
<dbReference type="EMBL" id="PQXH01000193">
    <property type="protein sequence ID" value="TGO08766.1"/>
    <property type="molecule type" value="Genomic_DNA"/>
</dbReference>
<sequence>MFSKIKKTFKSRASGKQQSEDGVSLLTRSEQLRTSHQGTHQSNVNASCLPFLHFSRRQNNGDSRNRTSVQETSIPQTSQYAPSSPPHPPHRSQHSTSRSIQSNENGRPSTSTRAESVASRSSSHHTTSTNMSPRVVVPQGRSSRNELRPSSASRDEPRSSVPRSSITFKRPSKRYLSSNTKFLINSQYKSTMGFFRIITSLTPGDPRSRLSRPRREESDRGPSQRAPPFSLPPYEAPPPSYESLPTTSARPKGVESNSDSHRATTRAHSGSLVAPSGPSNRPKLPRSSRRERPHSSYTPKVDRRFSQASFEESRRSTGNEPGSSREPTKDRRRSNAGIRSEGNSPRQACHDSTSVYNQRLGSYNHSIDEASSVPSSAEQARVTTGFLTYDEWWSTRPK</sequence>
<dbReference type="AlphaFoldDB" id="A0A4Z1E9E1"/>
<protein>
    <submittedName>
        <fullName evidence="2">Uncharacterized protein</fullName>
    </submittedName>
</protein>
<feature type="compositionally biased region" description="Polar residues" evidence="1">
    <location>
        <begin position="57"/>
        <end position="81"/>
    </location>
</feature>
<name>A0A4Z1E9E1_9HELO</name>